<dbReference type="InterPro" id="IPR036477">
    <property type="entry name" value="Formyl_transf_N_sf"/>
</dbReference>
<feature type="domain" description="Formyl transferase N-terminal" evidence="1">
    <location>
        <begin position="1"/>
        <end position="47"/>
    </location>
</feature>
<evidence type="ECO:0000313" key="2">
    <source>
        <dbReference type="EMBL" id="KAK0458865.1"/>
    </source>
</evidence>
<comment type="caution">
    <text evidence="2">The sequence shown here is derived from an EMBL/GenBank/DDBJ whole genome shotgun (WGS) entry which is preliminary data.</text>
</comment>
<reference evidence="2" key="1">
    <citation type="submission" date="2023-06" db="EMBL/GenBank/DDBJ databases">
        <authorList>
            <consortium name="Lawrence Berkeley National Laboratory"/>
            <person name="Ahrendt S."/>
            <person name="Sahu N."/>
            <person name="Indic B."/>
            <person name="Wong-Bajracharya J."/>
            <person name="Merenyi Z."/>
            <person name="Ke H.-M."/>
            <person name="Monk M."/>
            <person name="Kocsube S."/>
            <person name="Drula E."/>
            <person name="Lipzen A."/>
            <person name="Balint B."/>
            <person name="Henrissat B."/>
            <person name="Andreopoulos B."/>
            <person name="Martin F.M."/>
            <person name="Harder C.B."/>
            <person name="Rigling D."/>
            <person name="Ford K.L."/>
            <person name="Foster G.D."/>
            <person name="Pangilinan J."/>
            <person name="Papanicolaou A."/>
            <person name="Barry K."/>
            <person name="LaButti K."/>
            <person name="Viragh M."/>
            <person name="Koriabine M."/>
            <person name="Yan M."/>
            <person name="Riley R."/>
            <person name="Champramary S."/>
            <person name="Plett K.L."/>
            <person name="Tsai I.J."/>
            <person name="Slot J."/>
            <person name="Sipos G."/>
            <person name="Plett J."/>
            <person name="Nagy L.G."/>
            <person name="Grigoriev I.V."/>
        </authorList>
    </citation>
    <scope>NUCLEOTIDE SEQUENCE</scope>
    <source>
        <strain evidence="2">CCBAS 213</strain>
    </source>
</reference>
<keyword evidence="3" id="KW-1185">Reference proteome</keyword>
<dbReference type="Proteomes" id="UP001175211">
    <property type="component" value="Unassembled WGS sequence"/>
</dbReference>
<gene>
    <name evidence="2" type="ORF">EV420DRAFT_1269922</name>
</gene>
<sequence length="54" mass="5859">LKIYPSLLPRYRGPAPIQHAILSGDPEIGVSTIIILKRNEGIDAGDVWGSDDMV</sequence>
<protein>
    <recommendedName>
        <fullName evidence="1">Formyl transferase N-terminal domain-containing protein</fullName>
    </recommendedName>
</protein>
<dbReference type="GO" id="GO:0005739">
    <property type="term" value="C:mitochondrion"/>
    <property type="evidence" value="ECO:0007669"/>
    <property type="project" value="TreeGrafter"/>
</dbReference>
<feature type="non-terminal residue" evidence="2">
    <location>
        <position position="1"/>
    </location>
</feature>
<dbReference type="PANTHER" id="PTHR11138:SF5">
    <property type="entry name" value="METHIONYL-TRNA FORMYLTRANSFERASE, MITOCHONDRIAL"/>
    <property type="match status" value="1"/>
</dbReference>
<dbReference type="GeneID" id="85351081"/>
<evidence type="ECO:0000313" key="3">
    <source>
        <dbReference type="Proteomes" id="UP001175211"/>
    </source>
</evidence>
<accession>A0AA39KF82</accession>
<proteinExistence type="predicted"/>
<dbReference type="EMBL" id="JAUEPS010000016">
    <property type="protein sequence ID" value="KAK0458865.1"/>
    <property type="molecule type" value="Genomic_DNA"/>
</dbReference>
<dbReference type="AlphaFoldDB" id="A0AA39KF82"/>
<dbReference type="GO" id="GO:0004479">
    <property type="term" value="F:methionyl-tRNA formyltransferase activity"/>
    <property type="evidence" value="ECO:0007669"/>
    <property type="project" value="TreeGrafter"/>
</dbReference>
<dbReference type="Pfam" id="PF00551">
    <property type="entry name" value="Formyl_trans_N"/>
    <property type="match status" value="1"/>
</dbReference>
<evidence type="ECO:0000259" key="1">
    <source>
        <dbReference type="Pfam" id="PF00551"/>
    </source>
</evidence>
<dbReference type="SUPFAM" id="SSF53328">
    <property type="entry name" value="Formyltransferase"/>
    <property type="match status" value="1"/>
</dbReference>
<organism evidence="2 3">
    <name type="scientific">Armillaria tabescens</name>
    <name type="common">Ringless honey mushroom</name>
    <name type="synonym">Agaricus tabescens</name>
    <dbReference type="NCBI Taxonomy" id="1929756"/>
    <lineage>
        <taxon>Eukaryota</taxon>
        <taxon>Fungi</taxon>
        <taxon>Dikarya</taxon>
        <taxon>Basidiomycota</taxon>
        <taxon>Agaricomycotina</taxon>
        <taxon>Agaricomycetes</taxon>
        <taxon>Agaricomycetidae</taxon>
        <taxon>Agaricales</taxon>
        <taxon>Marasmiineae</taxon>
        <taxon>Physalacriaceae</taxon>
        <taxon>Desarmillaria</taxon>
    </lineage>
</organism>
<dbReference type="InterPro" id="IPR002376">
    <property type="entry name" value="Formyl_transf_N"/>
</dbReference>
<dbReference type="PANTHER" id="PTHR11138">
    <property type="entry name" value="METHIONYL-TRNA FORMYLTRANSFERASE"/>
    <property type="match status" value="1"/>
</dbReference>
<dbReference type="RefSeq" id="XP_060331115.1">
    <property type="nucleotide sequence ID" value="XM_060467533.1"/>
</dbReference>
<name>A0AA39KF82_ARMTA</name>
<dbReference type="Gene3D" id="3.40.50.12230">
    <property type="match status" value="1"/>
</dbReference>